<dbReference type="InterPro" id="IPR009057">
    <property type="entry name" value="Homeodomain-like_sf"/>
</dbReference>
<dbReference type="SUPFAM" id="SSF52317">
    <property type="entry name" value="Class I glutamine amidotransferase-like"/>
    <property type="match status" value="1"/>
</dbReference>
<dbReference type="InterPro" id="IPR002818">
    <property type="entry name" value="DJ-1/PfpI"/>
</dbReference>
<gene>
    <name evidence="5" type="ORF">LZ495_08445</name>
</gene>
<reference evidence="5" key="1">
    <citation type="submission" date="2022-01" db="EMBL/GenBank/DDBJ databases">
        <title>Genome-Based Taxonomic Classification of the Phylum Actinobacteria.</title>
        <authorList>
            <person name="Gao Y."/>
        </authorList>
    </citation>
    <scope>NUCLEOTIDE SEQUENCE</scope>
    <source>
        <strain evidence="5">KLBMP 8922</strain>
    </source>
</reference>
<keyword evidence="3" id="KW-0804">Transcription</keyword>
<dbReference type="Pfam" id="PF01965">
    <property type="entry name" value="DJ-1_PfpI"/>
    <property type="match status" value="1"/>
</dbReference>
<dbReference type="Proteomes" id="UP001165378">
    <property type="component" value="Unassembled WGS sequence"/>
</dbReference>
<dbReference type="PANTHER" id="PTHR43130:SF3">
    <property type="entry name" value="HTH-TYPE TRANSCRIPTIONAL REGULATOR RV1931C"/>
    <property type="match status" value="1"/>
</dbReference>
<evidence type="ECO:0000256" key="1">
    <source>
        <dbReference type="ARBA" id="ARBA00023015"/>
    </source>
</evidence>
<dbReference type="CDD" id="cd03137">
    <property type="entry name" value="GATase1_AraC_1"/>
    <property type="match status" value="1"/>
</dbReference>
<dbReference type="PROSITE" id="PS00041">
    <property type="entry name" value="HTH_ARAC_FAMILY_1"/>
    <property type="match status" value="1"/>
</dbReference>
<organism evidence="5 6">
    <name type="scientific">Yinghuangia soli</name>
    <dbReference type="NCBI Taxonomy" id="2908204"/>
    <lineage>
        <taxon>Bacteria</taxon>
        <taxon>Bacillati</taxon>
        <taxon>Actinomycetota</taxon>
        <taxon>Actinomycetes</taxon>
        <taxon>Kitasatosporales</taxon>
        <taxon>Streptomycetaceae</taxon>
        <taxon>Yinghuangia</taxon>
    </lineage>
</organism>
<dbReference type="SMART" id="SM00342">
    <property type="entry name" value="HTH_ARAC"/>
    <property type="match status" value="1"/>
</dbReference>
<dbReference type="RefSeq" id="WP_235051384.1">
    <property type="nucleotide sequence ID" value="NZ_JAKFHA010000003.1"/>
</dbReference>
<comment type="caution">
    <text evidence="5">The sequence shown here is derived from an EMBL/GenBank/DDBJ whole genome shotgun (WGS) entry which is preliminary data.</text>
</comment>
<keyword evidence="2" id="KW-0238">DNA-binding</keyword>
<dbReference type="GO" id="GO:0043565">
    <property type="term" value="F:sequence-specific DNA binding"/>
    <property type="evidence" value="ECO:0007669"/>
    <property type="project" value="InterPro"/>
</dbReference>
<accession>A0AA41PXY8</accession>
<dbReference type="InterPro" id="IPR029062">
    <property type="entry name" value="Class_I_gatase-like"/>
</dbReference>
<dbReference type="PROSITE" id="PS01124">
    <property type="entry name" value="HTH_ARAC_FAMILY_2"/>
    <property type="match status" value="1"/>
</dbReference>
<dbReference type="InterPro" id="IPR018062">
    <property type="entry name" value="HTH_AraC-typ_CS"/>
</dbReference>
<protein>
    <submittedName>
        <fullName evidence="5">Helix-turn-helix domain-containing protein</fullName>
    </submittedName>
</protein>
<evidence type="ECO:0000256" key="3">
    <source>
        <dbReference type="ARBA" id="ARBA00023163"/>
    </source>
</evidence>
<proteinExistence type="predicted"/>
<dbReference type="EMBL" id="JAKFHA010000003">
    <property type="protein sequence ID" value="MCF2527241.1"/>
    <property type="molecule type" value="Genomic_DNA"/>
</dbReference>
<name>A0AA41PXY8_9ACTN</name>
<sequence length="331" mass="34475">MPAPVRHIVFLAFPGVRQLDITGPLEVFATARDLGAAYSWTVCSPDGADVATPSGRLAVDAPADPTVLHARGPVDTIIVPGSADLPEGPDPDGLLPALHALTSAAATPPRRVAAVCTGAFALASAGLLDHRRATTHWRHAATLARRHPLIEVEPDAIHVRDGHLLTSAGVTAGIDLALAMVEADAGADLAREVARDLVVFMQRPGGQSQFSSALRTAPPHHDLLRGVVDAIAADPAEDHRAPALAARAGLSVRHLTRLFHDQLGTTPAGYVEAARVAAAQGLLASGATVTGAAQRSGFGSDESLRRAFARRLGVTPSAYRARFRTTARDMS</sequence>
<dbReference type="GO" id="GO:0003700">
    <property type="term" value="F:DNA-binding transcription factor activity"/>
    <property type="evidence" value="ECO:0007669"/>
    <property type="project" value="InterPro"/>
</dbReference>
<dbReference type="PANTHER" id="PTHR43130">
    <property type="entry name" value="ARAC-FAMILY TRANSCRIPTIONAL REGULATOR"/>
    <property type="match status" value="1"/>
</dbReference>
<evidence type="ECO:0000313" key="5">
    <source>
        <dbReference type="EMBL" id="MCF2527241.1"/>
    </source>
</evidence>
<keyword evidence="6" id="KW-1185">Reference proteome</keyword>
<dbReference type="SUPFAM" id="SSF46689">
    <property type="entry name" value="Homeodomain-like"/>
    <property type="match status" value="2"/>
</dbReference>
<evidence type="ECO:0000313" key="6">
    <source>
        <dbReference type="Proteomes" id="UP001165378"/>
    </source>
</evidence>
<dbReference type="Gene3D" id="3.40.50.880">
    <property type="match status" value="1"/>
</dbReference>
<dbReference type="InterPro" id="IPR052158">
    <property type="entry name" value="INH-QAR"/>
</dbReference>
<feature type="domain" description="HTH araC/xylS-type" evidence="4">
    <location>
        <begin position="225"/>
        <end position="322"/>
    </location>
</feature>
<evidence type="ECO:0000259" key="4">
    <source>
        <dbReference type="PROSITE" id="PS01124"/>
    </source>
</evidence>
<dbReference type="InterPro" id="IPR018060">
    <property type="entry name" value="HTH_AraC"/>
</dbReference>
<dbReference type="AlphaFoldDB" id="A0AA41PXY8"/>
<evidence type="ECO:0000256" key="2">
    <source>
        <dbReference type="ARBA" id="ARBA00023125"/>
    </source>
</evidence>
<keyword evidence="1" id="KW-0805">Transcription regulation</keyword>
<dbReference type="Gene3D" id="1.10.10.60">
    <property type="entry name" value="Homeodomain-like"/>
    <property type="match status" value="1"/>
</dbReference>
<dbReference type="Pfam" id="PF12833">
    <property type="entry name" value="HTH_18"/>
    <property type="match status" value="1"/>
</dbReference>